<organism evidence="3 4">
    <name type="scientific">Brassica rapa subsp. trilocularis</name>
    <dbReference type="NCBI Taxonomy" id="1813537"/>
    <lineage>
        <taxon>Eukaryota</taxon>
        <taxon>Viridiplantae</taxon>
        <taxon>Streptophyta</taxon>
        <taxon>Embryophyta</taxon>
        <taxon>Tracheophyta</taxon>
        <taxon>Spermatophyta</taxon>
        <taxon>Magnoliopsida</taxon>
        <taxon>eudicotyledons</taxon>
        <taxon>Gunneridae</taxon>
        <taxon>Pentapetalae</taxon>
        <taxon>rosids</taxon>
        <taxon>malvids</taxon>
        <taxon>Brassicales</taxon>
        <taxon>Brassicaceae</taxon>
        <taxon>Brassiceae</taxon>
        <taxon>Brassica</taxon>
    </lineage>
</organism>
<feature type="domain" description="DUF1985" evidence="2">
    <location>
        <begin position="95"/>
        <end position="225"/>
    </location>
</feature>
<evidence type="ECO:0000313" key="3">
    <source>
        <dbReference type="EMBL" id="KAG5410752.1"/>
    </source>
</evidence>
<accession>A0ABQ7NIP3</accession>
<evidence type="ECO:0000259" key="2">
    <source>
        <dbReference type="Pfam" id="PF09331"/>
    </source>
</evidence>
<evidence type="ECO:0000256" key="1">
    <source>
        <dbReference type="SAM" id="Coils"/>
    </source>
</evidence>
<protein>
    <recommendedName>
        <fullName evidence="2">DUF1985 domain-containing protein</fullName>
    </recommendedName>
</protein>
<sequence>MVATSSSSQMAATSSSLLQDTVPPPESMYSYEVKCSLDTMTNFSVTLKIIERKLKDRAIWFKEHPQFQHIFHMPRQLHNYMALWALILRTAYISDDEWWTILNGVPLRYSIREHALYTGLCCDPLPLYFEKCFEERHNLSLSFAEKYFIDTSKVDILDVEQKLESMEEENDDLVKMALLFFIGSVFKRKKNKKQSYIDVFYLKVVDNLSLCETFPWGTLSFNECIYNLSSMMKRAKGNPNKSWSFSCFITPLEAISAL</sequence>
<dbReference type="Pfam" id="PF09331">
    <property type="entry name" value="DUF1985"/>
    <property type="match status" value="1"/>
</dbReference>
<dbReference type="Proteomes" id="UP000823674">
    <property type="component" value="Chromosome A02"/>
</dbReference>
<keyword evidence="4" id="KW-1185">Reference proteome</keyword>
<reference evidence="3 4" key="1">
    <citation type="submission" date="2021-03" db="EMBL/GenBank/DDBJ databases">
        <authorList>
            <person name="King G.J."/>
            <person name="Bancroft I."/>
            <person name="Baten A."/>
            <person name="Bloomfield J."/>
            <person name="Borpatragohain P."/>
            <person name="He Z."/>
            <person name="Irish N."/>
            <person name="Irwin J."/>
            <person name="Liu K."/>
            <person name="Mauleon R.P."/>
            <person name="Moore J."/>
            <person name="Morris R."/>
            <person name="Ostergaard L."/>
            <person name="Wang B."/>
            <person name="Wells R."/>
        </authorList>
    </citation>
    <scope>NUCLEOTIDE SEQUENCE [LARGE SCALE GENOMIC DNA]</scope>
    <source>
        <strain evidence="3">R-o-18</strain>
        <tissue evidence="3">Leaf</tissue>
    </source>
</reference>
<name>A0ABQ7NIP3_BRACM</name>
<dbReference type="InterPro" id="IPR015410">
    <property type="entry name" value="DUF1985"/>
</dbReference>
<dbReference type="PANTHER" id="PTHR48449:SF1">
    <property type="entry name" value="DUF1985 DOMAIN-CONTAINING PROTEIN"/>
    <property type="match status" value="1"/>
</dbReference>
<gene>
    <name evidence="3" type="primary">A02p037650.1_BraROA</name>
    <name evidence="3" type="ORF">IGI04_007071</name>
</gene>
<keyword evidence="1" id="KW-0175">Coiled coil</keyword>
<proteinExistence type="predicted"/>
<dbReference type="PANTHER" id="PTHR48449">
    <property type="entry name" value="DUF1985 DOMAIN-CONTAINING PROTEIN"/>
    <property type="match status" value="1"/>
</dbReference>
<comment type="caution">
    <text evidence="3">The sequence shown here is derived from an EMBL/GenBank/DDBJ whole genome shotgun (WGS) entry which is preliminary data.</text>
</comment>
<feature type="coiled-coil region" evidence="1">
    <location>
        <begin position="149"/>
        <end position="176"/>
    </location>
</feature>
<evidence type="ECO:0000313" key="4">
    <source>
        <dbReference type="Proteomes" id="UP000823674"/>
    </source>
</evidence>
<dbReference type="EMBL" id="JADBGQ010000002">
    <property type="protein sequence ID" value="KAG5410752.1"/>
    <property type="molecule type" value="Genomic_DNA"/>
</dbReference>